<accession>A0AAV4MHW6</accession>
<comment type="caution">
    <text evidence="1">The sequence shown here is derived from an EMBL/GenBank/DDBJ whole genome shotgun (WGS) entry which is preliminary data.</text>
</comment>
<evidence type="ECO:0000313" key="2">
    <source>
        <dbReference type="Proteomes" id="UP001054837"/>
    </source>
</evidence>
<organism evidence="1 2">
    <name type="scientific">Caerostris darwini</name>
    <dbReference type="NCBI Taxonomy" id="1538125"/>
    <lineage>
        <taxon>Eukaryota</taxon>
        <taxon>Metazoa</taxon>
        <taxon>Ecdysozoa</taxon>
        <taxon>Arthropoda</taxon>
        <taxon>Chelicerata</taxon>
        <taxon>Arachnida</taxon>
        <taxon>Araneae</taxon>
        <taxon>Araneomorphae</taxon>
        <taxon>Entelegynae</taxon>
        <taxon>Araneoidea</taxon>
        <taxon>Araneidae</taxon>
        <taxon>Caerostris</taxon>
    </lineage>
</organism>
<protein>
    <submittedName>
        <fullName evidence="1">Uncharacterized protein</fullName>
    </submittedName>
</protein>
<proteinExistence type="predicted"/>
<gene>
    <name evidence="1" type="ORF">CDAR_196011</name>
</gene>
<sequence length="113" mass="12985">MYNFSLCEDSLEELSPPLALFGQSSIENRTSFTSTSLLPDTINLSPLLSVTVMVITQATESFYIITFAFRQVRVSERLLLTKVLRLCEGFRVLNAYRLLRACKFKRDVEYPSY</sequence>
<dbReference type="AlphaFoldDB" id="A0AAV4MHW6"/>
<name>A0AAV4MHW6_9ARAC</name>
<dbReference type="EMBL" id="BPLQ01000453">
    <property type="protein sequence ID" value="GIX71460.1"/>
    <property type="molecule type" value="Genomic_DNA"/>
</dbReference>
<keyword evidence="2" id="KW-1185">Reference proteome</keyword>
<evidence type="ECO:0000313" key="1">
    <source>
        <dbReference type="EMBL" id="GIX71460.1"/>
    </source>
</evidence>
<dbReference type="Proteomes" id="UP001054837">
    <property type="component" value="Unassembled WGS sequence"/>
</dbReference>
<reference evidence="1 2" key="1">
    <citation type="submission" date="2021-06" db="EMBL/GenBank/DDBJ databases">
        <title>Caerostris darwini draft genome.</title>
        <authorList>
            <person name="Kono N."/>
            <person name="Arakawa K."/>
        </authorList>
    </citation>
    <scope>NUCLEOTIDE SEQUENCE [LARGE SCALE GENOMIC DNA]</scope>
</reference>